<dbReference type="AlphaFoldDB" id="A0AAW2XRX7"/>
<comment type="caution">
    <text evidence="2">The sequence shown here is derived from an EMBL/GenBank/DDBJ whole genome shotgun (WGS) entry which is preliminary data.</text>
</comment>
<organism evidence="2">
    <name type="scientific">Sesamum latifolium</name>
    <dbReference type="NCBI Taxonomy" id="2727402"/>
    <lineage>
        <taxon>Eukaryota</taxon>
        <taxon>Viridiplantae</taxon>
        <taxon>Streptophyta</taxon>
        <taxon>Embryophyta</taxon>
        <taxon>Tracheophyta</taxon>
        <taxon>Spermatophyta</taxon>
        <taxon>Magnoliopsida</taxon>
        <taxon>eudicotyledons</taxon>
        <taxon>Gunneridae</taxon>
        <taxon>Pentapetalae</taxon>
        <taxon>asterids</taxon>
        <taxon>lamiids</taxon>
        <taxon>Lamiales</taxon>
        <taxon>Pedaliaceae</taxon>
        <taxon>Sesamum</taxon>
    </lineage>
</organism>
<sequence>MSSHPASSRSAIRLTRGMASSHPASSWPATLPARGMLSSRPASWLPCPSNGPYSLSFKAIQLLKKLIPN</sequence>
<dbReference type="EMBL" id="JACGWN010000003">
    <property type="protein sequence ID" value="KAL0454560.1"/>
    <property type="molecule type" value="Genomic_DNA"/>
</dbReference>
<evidence type="ECO:0000313" key="2">
    <source>
        <dbReference type="EMBL" id="KAL0454560.1"/>
    </source>
</evidence>
<proteinExistence type="predicted"/>
<name>A0AAW2XRX7_9LAMI</name>
<evidence type="ECO:0000256" key="1">
    <source>
        <dbReference type="SAM" id="MobiDB-lite"/>
    </source>
</evidence>
<feature type="compositionally biased region" description="Polar residues" evidence="1">
    <location>
        <begin position="1"/>
        <end position="10"/>
    </location>
</feature>
<gene>
    <name evidence="2" type="ORF">Slati_0795200</name>
</gene>
<protein>
    <submittedName>
        <fullName evidence="2">Uncharacterized protein</fullName>
    </submittedName>
</protein>
<accession>A0AAW2XRX7</accession>
<feature type="region of interest" description="Disordered" evidence="1">
    <location>
        <begin position="1"/>
        <end position="27"/>
    </location>
</feature>
<reference evidence="2" key="2">
    <citation type="journal article" date="2024" name="Plant">
        <title>Genomic evolution and insights into agronomic trait innovations of Sesamum species.</title>
        <authorList>
            <person name="Miao H."/>
            <person name="Wang L."/>
            <person name="Qu L."/>
            <person name="Liu H."/>
            <person name="Sun Y."/>
            <person name="Le M."/>
            <person name="Wang Q."/>
            <person name="Wei S."/>
            <person name="Zheng Y."/>
            <person name="Lin W."/>
            <person name="Duan Y."/>
            <person name="Cao H."/>
            <person name="Xiong S."/>
            <person name="Wang X."/>
            <person name="Wei L."/>
            <person name="Li C."/>
            <person name="Ma Q."/>
            <person name="Ju M."/>
            <person name="Zhao R."/>
            <person name="Li G."/>
            <person name="Mu C."/>
            <person name="Tian Q."/>
            <person name="Mei H."/>
            <person name="Zhang T."/>
            <person name="Gao T."/>
            <person name="Zhang H."/>
        </authorList>
    </citation>
    <scope>NUCLEOTIDE SEQUENCE</scope>
    <source>
        <strain evidence="2">KEN1</strain>
    </source>
</reference>
<reference evidence="2" key="1">
    <citation type="submission" date="2020-06" db="EMBL/GenBank/DDBJ databases">
        <authorList>
            <person name="Li T."/>
            <person name="Hu X."/>
            <person name="Zhang T."/>
            <person name="Song X."/>
            <person name="Zhang H."/>
            <person name="Dai N."/>
            <person name="Sheng W."/>
            <person name="Hou X."/>
            <person name="Wei L."/>
        </authorList>
    </citation>
    <scope>NUCLEOTIDE SEQUENCE</scope>
    <source>
        <strain evidence="2">KEN1</strain>
        <tissue evidence="2">Leaf</tissue>
    </source>
</reference>